<dbReference type="EMBL" id="SRXT01000009">
    <property type="protein sequence ID" value="TGX49088.1"/>
    <property type="molecule type" value="Genomic_DNA"/>
</dbReference>
<dbReference type="Gene3D" id="1.20.1050.10">
    <property type="match status" value="1"/>
</dbReference>
<evidence type="ECO:0000256" key="1">
    <source>
        <dbReference type="SAM" id="MobiDB-lite"/>
    </source>
</evidence>
<name>A0A4S1WZS5_9SPHN</name>
<dbReference type="SUPFAM" id="SSF52833">
    <property type="entry name" value="Thioredoxin-like"/>
    <property type="match status" value="1"/>
</dbReference>
<evidence type="ECO:0000313" key="3">
    <source>
        <dbReference type="EMBL" id="TGX49088.1"/>
    </source>
</evidence>
<dbReference type="InterPro" id="IPR036282">
    <property type="entry name" value="Glutathione-S-Trfase_C_sf"/>
</dbReference>
<protein>
    <recommendedName>
        <fullName evidence="2">Glutathione S-transferase C-terminal domain-containing protein</fullName>
    </recommendedName>
</protein>
<gene>
    <name evidence="3" type="ORF">E5A73_19775</name>
</gene>
<comment type="caution">
    <text evidence="3">The sequence shown here is derived from an EMBL/GenBank/DDBJ whole genome shotgun (WGS) entry which is preliminary data.</text>
</comment>
<dbReference type="Pfam" id="PF00043">
    <property type="entry name" value="GST_C"/>
    <property type="match status" value="1"/>
</dbReference>
<dbReference type="Proteomes" id="UP000306147">
    <property type="component" value="Unassembled WGS sequence"/>
</dbReference>
<dbReference type="InterPro" id="IPR036249">
    <property type="entry name" value="Thioredoxin-like_sf"/>
</dbReference>
<feature type="domain" description="Glutathione S-transferase C-terminal" evidence="2">
    <location>
        <begin position="202"/>
        <end position="252"/>
    </location>
</feature>
<feature type="region of interest" description="Disordered" evidence="1">
    <location>
        <begin position="1"/>
        <end position="33"/>
    </location>
</feature>
<dbReference type="SUPFAM" id="SSF47616">
    <property type="entry name" value="GST C-terminal domain-like"/>
    <property type="match status" value="1"/>
</dbReference>
<dbReference type="InterPro" id="IPR004046">
    <property type="entry name" value="GST_C"/>
</dbReference>
<reference evidence="3 4" key="1">
    <citation type="submission" date="2019-04" db="EMBL/GenBank/DDBJ databases">
        <title>Sphingomonas psychrotolerans sp. nov., isolated from soil in the Tianshan Mountains, Xinjiang, China.</title>
        <authorList>
            <person name="Luo Y."/>
            <person name="Sheng H."/>
        </authorList>
    </citation>
    <scope>NUCLEOTIDE SEQUENCE [LARGE SCALE GENOMIC DNA]</scope>
    <source>
        <strain evidence="3 4">ZFGT-11</strain>
    </source>
</reference>
<sequence>MGVPNGGPSRLHSRNRSPGTGGRPGHDQQACRGRQEPLAALTYSHRGEGRIMLEYRSFDEIVNHPGLRIVLVQGMPSPWGQAAKTFFEIKGLDYVAAPWTVFEPNDPIRAWGAADSAPIVAWRDERPIHSWLDILLLVERIKPSPALLPSDVMLRAQAIGLSNEICGRGGLAWNRRLQMVQPAFADEAGPNPVATMGLKYGYADEEVAHAGERVAKSLRALTTQLKAQYAAGNPYFVGDQLSAVDIYWTAFGNFFDPLPSPHCPMPDDFRPTFTASDPVVLEALDPILLEHRDRIFKEHFRDPMEL</sequence>
<evidence type="ECO:0000259" key="2">
    <source>
        <dbReference type="Pfam" id="PF00043"/>
    </source>
</evidence>
<accession>A0A4S1WZS5</accession>
<evidence type="ECO:0000313" key="4">
    <source>
        <dbReference type="Proteomes" id="UP000306147"/>
    </source>
</evidence>
<dbReference type="OrthoDB" id="5516668at2"/>
<proteinExistence type="predicted"/>
<keyword evidence="4" id="KW-1185">Reference proteome</keyword>
<dbReference type="Gene3D" id="3.40.30.10">
    <property type="entry name" value="Glutaredoxin"/>
    <property type="match status" value="1"/>
</dbReference>
<dbReference type="AlphaFoldDB" id="A0A4S1WZS5"/>
<organism evidence="3 4">
    <name type="scientific">Sphingomonas gei</name>
    <dbReference type="NCBI Taxonomy" id="1395960"/>
    <lineage>
        <taxon>Bacteria</taxon>
        <taxon>Pseudomonadati</taxon>
        <taxon>Pseudomonadota</taxon>
        <taxon>Alphaproteobacteria</taxon>
        <taxon>Sphingomonadales</taxon>
        <taxon>Sphingomonadaceae</taxon>
        <taxon>Sphingomonas</taxon>
    </lineage>
</organism>